<keyword evidence="4 5" id="KW-0472">Membrane</keyword>
<gene>
    <name evidence="6" type="ORF">FB558_8021</name>
</gene>
<sequence>MTTTALQDASDPSSAVARSGWDRNRVRAVAYWVTTLVIVVELASGAVWNLVPIDWITAQLDHLGYPAYFAVILGVWQAAAAVAIIVPGFALIKEWAYVGSFFLWSGAAWSHLIVGDSGPDLWGVPLVFGVCAIASWVLRPSDRRLPVTQLRRHRDDATAGSSTAARALRNGRRAWAVSSGLLVLAYAFSFLTLPVIEPVMHDRAVELGWIDP</sequence>
<evidence type="ECO:0000256" key="3">
    <source>
        <dbReference type="ARBA" id="ARBA00022989"/>
    </source>
</evidence>
<evidence type="ECO:0000313" key="7">
    <source>
        <dbReference type="Proteomes" id="UP000315677"/>
    </source>
</evidence>
<keyword evidence="7" id="KW-1185">Reference proteome</keyword>
<keyword evidence="3 5" id="KW-1133">Transmembrane helix</keyword>
<feature type="transmembrane region" description="Helical" evidence="5">
    <location>
        <begin position="174"/>
        <end position="196"/>
    </location>
</feature>
<reference evidence="6 7" key="1">
    <citation type="submission" date="2019-06" db="EMBL/GenBank/DDBJ databases">
        <title>Sequencing the genomes of 1000 actinobacteria strains.</title>
        <authorList>
            <person name="Klenk H.-P."/>
        </authorList>
    </citation>
    <scope>NUCLEOTIDE SEQUENCE [LARGE SCALE GENOMIC DNA]</scope>
    <source>
        <strain evidence="6 7">DSM 45301</strain>
    </source>
</reference>
<comment type="subcellular location">
    <subcellularLocation>
        <location evidence="1">Membrane</location>
        <topology evidence="1">Multi-pass membrane protein</topology>
    </subcellularLocation>
</comment>
<comment type="caution">
    <text evidence="6">The sequence shown here is derived from an EMBL/GenBank/DDBJ whole genome shotgun (WGS) entry which is preliminary data.</text>
</comment>
<dbReference type="AlphaFoldDB" id="A0A543CYK0"/>
<feature type="transmembrane region" description="Helical" evidence="5">
    <location>
        <begin position="68"/>
        <end position="89"/>
    </location>
</feature>
<dbReference type="EMBL" id="VFPA01000007">
    <property type="protein sequence ID" value="TQM02159.1"/>
    <property type="molecule type" value="Genomic_DNA"/>
</dbReference>
<name>A0A543CYK0_9PSEU</name>
<feature type="transmembrane region" description="Helical" evidence="5">
    <location>
        <begin position="121"/>
        <end position="138"/>
    </location>
</feature>
<evidence type="ECO:0000256" key="5">
    <source>
        <dbReference type="SAM" id="Phobius"/>
    </source>
</evidence>
<proteinExistence type="predicted"/>
<dbReference type="RefSeq" id="WP_142063793.1">
    <property type="nucleotide sequence ID" value="NZ_VFPA01000007.1"/>
</dbReference>
<dbReference type="InterPro" id="IPR032808">
    <property type="entry name" value="DoxX"/>
</dbReference>
<dbReference type="Pfam" id="PF13564">
    <property type="entry name" value="DoxX_2"/>
    <property type="match status" value="1"/>
</dbReference>
<evidence type="ECO:0000256" key="2">
    <source>
        <dbReference type="ARBA" id="ARBA00022692"/>
    </source>
</evidence>
<dbReference type="OrthoDB" id="7960583at2"/>
<evidence type="ECO:0000256" key="4">
    <source>
        <dbReference type="ARBA" id="ARBA00023136"/>
    </source>
</evidence>
<protein>
    <submittedName>
        <fullName evidence="6">DoxX-like protein</fullName>
    </submittedName>
</protein>
<evidence type="ECO:0000313" key="6">
    <source>
        <dbReference type="EMBL" id="TQM02159.1"/>
    </source>
</evidence>
<dbReference type="GO" id="GO:0016020">
    <property type="term" value="C:membrane"/>
    <property type="evidence" value="ECO:0007669"/>
    <property type="project" value="UniProtKB-SubCell"/>
</dbReference>
<keyword evidence="2 5" id="KW-0812">Transmembrane</keyword>
<dbReference type="Proteomes" id="UP000315677">
    <property type="component" value="Unassembled WGS sequence"/>
</dbReference>
<evidence type="ECO:0000256" key="1">
    <source>
        <dbReference type="ARBA" id="ARBA00004141"/>
    </source>
</evidence>
<accession>A0A543CYK0</accession>
<feature type="transmembrane region" description="Helical" evidence="5">
    <location>
        <begin position="28"/>
        <end position="48"/>
    </location>
</feature>
<feature type="transmembrane region" description="Helical" evidence="5">
    <location>
        <begin position="96"/>
        <end position="115"/>
    </location>
</feature>
<organism evidence="6 7">
    <name type="scientific">Pseudonocardia kunmingensis</name>
    <dbReference type="NCBI Taxonomy" id="630975"/>
    <lineage>
        <taxon>Bacteria</taxon>
        <taxon>Bacillati</taxon>
        <taxon>Actinomycetota</taxon>
        <taxon>Actinomycetes</taxon>
        <taxon>Pseudonocardiales</taxon>
        <taxon>Pseudonocardiaceae</taxon>
        <taxon>Pseudonocardia</taxon>
    </lineage>
</organism>